<dbReference type="Proteomes" id="UP001059041">
    <property type="component" value="Unassembled WGS sequence"/>
</dbReference>
<dbReference type="Pfam" id="PF15477">
    <property type="entry name" value="SMAP"/>
    <property type="match status" value="1"/>
</dbReference>
<dbReference type="EMBL" id="JAFHDT010000109">
    <property type="protein sequence ID" value="KAI7790476.1"/>
    <property type="molecule type" value="Genomic_DNA"/>
</dbReference>
<feature type="region of interest" description="Disordered" evidence="1">
    <location>
        <begin position="108"/>
        <end position="314"/>
    </location>
</feature>
<feature type="compositionally biased region" description="Basic and acidic residues" evidence="1">
    <location>
        <begin position="162"/>
        <end position="174"/>
    </location>
</feature>
<feature type="region of interest" description="Disordered" evidence="1">
    <location>
        <begin position="1"/>
        <end position="32"/>
    </location>
</feature>
<name>A0A9W7T5M5_TRIRA</name>
<reference evidence="3" key="1">
    <citation type="submission" date="2021-02" db="EMBL/GenBank/DDBJ databases">
        <title>Comparative genomics reveals that relaxation of natural selection precedes convergent phenotypic evolution of cavefish.</title>
        <authorList>
            <person name="Peng Z."/>
        </authorList>
    </citation>
    <scope>NUCLEOTIDE SEQUENCE</scope>
    <source>
        <tissue evidence="3">Muscle</tissue>
    </source>
</reference>
<evidence type="ECO:0000313" key="4">
    <source>
        <dbReference type="Proteomes" id="UP001059041"/>
    </source>
</evidence>
<evidence type="ECO:0000259" key="2">
    <source>
        <dbReference type="Pfam" id="PF15477"/>
    </source>
</evidence>
<proteinExistence type="predicted"/>
<feature type="compositionally biased region" description="Basic and acidic residues" evidence="1">
    <location>
        <begin position="330"/>
        <end position="346"/>
    </location>
</feature>
<feature type="compositionally biased region" description="Basic and acidic residues" evidence="1">
    <location>
        <begin position="276"/>
        <end position="286"/>
    </location>
</feature>
<sequence>MAVDGAIKEKKKKKKIKEDGVGATAKNGGPQNITKYQHASVQTTIKTEPSEVNICKGEQHEYDTTEKKKKKKKKKIKEEKVEVNEHVALCHDGSVQTPVKTELLEINISEGGLEKSDLPQKEKKKKKKMKKESEHLQENVMEVSNSEPGEKMERKRKKKKKMDVEVKEEVDVGHSGKMKKKKRKNIEDEEQNPESGDGEVKKKRKKTEKNIKTTVERDAEPTKKRKIKEKNASLKTENNKEKTVKANKEKLALVEEETNEKNVNTEKRSKKKKKRLENLDEGHREGPAPVNGTKAKTGDVTGAMRSSKHKMKKSIKLEVDDVIEEELQEYKKSKQDENKSTEKKDVVFLSARPGNQDEVSIDQARRLALQEDIDKESQPKPNLGQWSTAQFDSSDKQAKFMRLMGGFKKSSQPITGSSGQANMALGKEGQQTLQQGLLGEFERAQSRHLDFRNKGIGLGFTPPSNKKFAIDVNARNSIRFDD</sequence>
<organism evidence="3 4">
    <name type="scientific">Triplophysa rosa</name>
    <name type="common">Cave loach</name>
    <dbReference type="NCBI Taxonomy" id="992332"/>
    <lineage>
        <taxon>Eukaryota</taxon>
        <taxon>Metazoa</taxon>
        <taxon>Chordata</taxon>
        <taxon>Craniata</taxon>
        <taxon>Vertebrata</taxon>
        <taxon>Euteleostomi</taxon>
        <taxon>Actinopterygii</taxon>
        <taxon>Neopterygii</taxon>
        <taxon>Teleostei</taxon>
        <taxon>Ostariophysi</taxon>
        <taxon>Cypriniformes</taxon>
        <taxon>Nemacheilidae</taxon>
        <taxon>Triplophysa</taxon>
    </lineage>
</organism>
<dbReference type="OrthoDB" id="9451331at2759"/>
<feature type="region of interest" description="Disordered" evidence="1">
    <location>
        <begin position="58"/>
        <end position="78"/>
    </location>
</feature>
<keyword evidence="4" id="KW-1185">Reference proteome</keyword>
<feature type="compositionally biased region" description="Basic and acidic residues" evidence="1">
    <location>
        <begin position="112"/>
        <end position="121"/>
    </location>
</feature>
<gene>
    <name evidence="3" type="ORF">IRJ41_012334</name>
</gene>
<evidence type="ECO:0000313" key="3">
    <source>
        <dbReference type="EMBL" id="KAI7790476.1"/>
    </source>
</evidence>
<feature type="region of interest" description="Disordered" evidence="1">
    <location>
        <begin position="330"/>
        <end position="351"/>
    </location>
</feature>
<comment type="caution">
    <text evidence="3">The sequence shown here is derived from an EMBL/GenBank/DDBJ whole genome shotgun (WGS) entry which is preliminary data.</text>
</comment>
<feature type="compositionally biased region" description="Basic and acidic residues" evidence="1">
    <location>
        <begin position="208"/>
        <end position="222"/>
    </location>
</feature>
<dbReference type="PANTHER" id="PTHR22426">
    <property type="entry name" value="ARGININE_SERINE-RICH COILED-COIL PROTEIN 2"/>
    <property type="match status" value="1"/>
</dbReference>
<dbReference type="PANTHER" id="PTHR22426:SF1">
    <property type="entry name" value="LYSINE-RICH NUCLEOLAR PROTEIN 1"/>
    <property type="match status" value="1"/>
</dbReference>
<feature type="compositionally biased region" description="Basic and acidic residues" evidence="1">
    <location>
        <begin position="229"/>
        <end position="267"/>
    </location>
</feature>
<evidence type="ECO:0000256" key="1">
    <source>
        <dbReference type="SAM" id="MobiDB-lite"/>
    </source>
</evidence>
<accession>A0A9W7T5M5</accession>
<feature type="domain" description="Small acidic protein-like" evidence="2">
    <location>
        <begin position="386"/>
        <end position="459"/>
    </location>
</feature>
<dbReference type="AlphaFoldDB" id="A0A9W7T5M5"/>
<protein>
    <submittedName>
        <fullName evidence="3">Lysine-rich nucleolar protein 1</fullName>
    </submittedName>
</protein>
<dbReference type="InterPro" id="IPR028124">
    <property type="entry name" value="SMAP_dom"/>
</dbReference>